<feature type="region of interest" description="Disordered" evidence="1">
    <location>
        <begin position="686"/>
        <end position="706"/>
    </location>
</feature>
<accession>A0ABQ5KVH6</accession>
<proteinExistence type="predicted"/>
<gene>
    <name evidence="2" type="ORF">ADUPG1_008278</name>
</gene>
<feature type="compositionally biased region" description="Low complexity" evidence="1">
    <location>
        <begin position="16"/>
        <end position="36"/>
    </location>
</feature>
<reference evidence="2" key="1">
    <citation type="submission" date="2022-03" db="EMBL/GenBank/DDBJ databases">
        <title>Draft genome sequence of Aduncisulcus paluster, a free-living microaerophilic Fornicata.</title>
        <authorList>
            <person name="Yuyama I."/>
            <person name="Kume K."/>
            <person name="Tamura T."/>
            <person name="Inagaki Y."/>
            <person name="Hashimoto T."/>
        </authorList>
    </citation>
    <scope>NUCLEOTIDE SEQUENCE</scope>
    <source>
        <strain evidence="2">NY0171</strain>
    </source>
</reference>
<evidence type="ECO:0000313" key="3">
    <source>
        <dbReference type="Proteomes" id="UP001057375"/>
    </source>
</evidence>
<comment type="caution">
    <text evidence="2">The sequence shown here is derived from an EMBL/GenBank/DDBJ whole genome shotgun (WGS) entry which is preliminary data.</text>
</comment>
<organism evidence="2 3">
    <name type="scientific">Aduncisulcus paluster</name>
    <dbReference type="NCBI Taxonomy" id="2918883"/>
    <lineage>
        <taxon>Eukaryota</taxon>
        <taxon>Metamonada</taxon>
        <taxon>Carpediemonas-like organisms</taxon>
        <taxon>Aduncisulcus</taxon>
    </lineage>
</organism>
<dbReference type="EMBL" id="BQXS01010908">
    <property type="protein sequence ID" value="GKT35035.1"/>
    <property type="molecule type" value="Genomic_DNA"/>
</dbReference>
<keyword evidence="3" id="KW-1185">Reference proteome</keyword>
<evidence type="ECO:0000313" key="2">
    <source>
        <dbReference type="EMBL" id="GKT35035.1"/>
    </source>
</evidence>
<protein>
    <submittedName>
        <fullName evidence="2">Uncharacterized protein</fullName>
    </submittedName>
</protein>
<evidence type="ECO:0000256" key="1">
    <source>
        <dbReference type="SAM" id="MobiDB-lite"/>
    </source>
</evidence>
<feature type="non-terminal residue" evidence="2">
    <location>
        <position position="831"/>
    </location>
</feature>
<sequence length="831" mass="90897">KGGSSGSKGNDDESSESSTHVQSHSISSDHPSHSTSIVDQHTHGKRDALSFGDVFVCVIVDGVLGEEEMTQARQVLNVPGKIPIVISHSGVVKHADTVASLLPSPALVIDTEIIPKNSPVARRYECIGEGEYALLSEEVAAKFRTRLLRGLSSFCVVISYKVLEAFNKGRPGEDEGSVGKIVKGTKWEGVMMNEAQLISSCIYYWRAWVVPSFSAEVRKNIADRDIVSLLDIISSVRGAPRAAASYCKKLIEKSHAVTCLSDVFGLWAPVAAQLNLNRGIFIFSTAVGWRREFVVRWMSGHCTVDSVDVTGKEYIRDVEEEERVEKKCEGEEIGKTVKSFVPPHVCVTLFSVNCVCVYFVGHSHSHAQREVSVFDPDIEDESIVSQDSLPSCCCRGDVTDIGEEIKACLHHAKSVDCVPVLLCDSFSLEDIYNLVEDASIHPCVVMDTGLCPSCETLASKSSSLSHRSCSYTFSPPSYRLALWRLTSGPGVYCDLLNRQIAGAVNNAYARERDGIPAALKCSRHVERVSLPLFSIGTISSITLPYMITPVRWRRDEGEEESTVGYNIKRGRSSHAASSHTSHSFAELGDRPLILNQAITCIIVKQCVVMLQSLVKNWSCDPVPAVIGTGSRVIDLRDSVLVFLPEGDLSLMFCENVCECKIELTQQFIKAHGLERRVKDILGGKKGEGKIQMMTPPPDSSSYPSTQSSAFASYSSQGIIVKGKDIFELFLLSTEPMKPSLNPSVTHTTNVKSVTTQVAETARSGRIPIVITGDYTKAMFKYLRTYTHTAVVINSGLSCVPNEYITVFGKDIHPLCAAPASKTKASRRKSHV</sequence>
<dbReference type="Proteomes" id="UP001057375">
    <property type="component" value="Unassembled WGS sequence"/>
</dbReference>
<name>A0ABQ5KVH6_9EUKA</name>
<feature type="region of interest" description="Disordered" evidence="1">
    <location>
        <begin position="1"/>
        <end position="41"/>
    </location>
</feature>
<feature type="non-terminal residue" evidence="2">
    <location>
        <position position="1"/>
    </location>
</feature>